<name>A0A9N8S1H6_9BURK</name>
<proteinExistence type="predicted"/>
<keyword evidence="2" id="KW-1185">Reference proteome</keyword>
<accession>A0A9N8S1H6</accession>
<evidence type="ECO:0000313" key="1">
    <source>
        <dbReference type="EMBL" id="CAG4928519.1"/>
    </source>
</evidence>
<dbReference type="Proteomes" id="UP000789704">
    <property type="component" value="Unassembled WGS sequence"/>
</dbReference>
<reference evidence="1" key="1">
    <citation type="submission" date="2021-04" db="EMBL/GenBank/DDBJ databases">
        <authorList>
            <person name="Vanwijnsberghe S."/>
        </authorList>
    </citation>
    <scope>NUCLEOTIDE SEQUENCE</scope>
    <source>
        <strain evidence="1">LMG 31841</strain>
    </source>
</reference>
<dbReference type="EMBL" id="CAJQZC010000026">
    <property type="protein sequence ID" value="CAG4928519.1"/>
    <property type="molecule type" value="Genomic_DNA"/>
</dbReference>
<sequence>MIARLSFQSARSLQVAQFPVGVNITSWLYEHDRKWLIETLSAPTTDGASRRSSAETASPDDERFAAHVDTVAAELLARSGKPQQVTKERLLAALPVSVADTPRHRERYPRTLKRVTDNRESTWHFRARRLWWAYAVLGARGDAPPMIEAVVLSGVGLYAAQAIIEYCGWEHLLPLAANIDVLEKLSGAGITIKWDGPPAWRGQAIGGRAYRRRK</sequence>
<dbReference type="AlphaFoldDB" id="A0A9N8S1H6"/>
<organism evidence="1 2">
    <name type="scientific">Paraburkholderia saeva</name>
    <dbReference type="NCBI Taxonomy" id="2777537"/>
    <lineage>
        <taxon>Bacteria</taxon>
        <taxon>Pseudomonadati</taxon>
        <taxon>Pseudomonadota</taxon>
        <taxon>Betaproteobacteria</taxon>
        <taxon>Burkholderiales</taxon>
        <taxon>Burkholderiaceae</taxon>
        <taxon>Paraburkholderia</taxon>
    </lineage>
</organism>
<comment type="caution">
    <text evidence="1">The sequence shown here is derived from an EMBL/GenBank/DDBJ whole genome shotgun (WGS) entry which is preliminary data.</text>
</comment>
<gene>
    <name evidence="1" type="ORF">LMG31841_05836</name>
</gene>
<evidence type="ECO:0000313" key="2">
    <source>
        <dbReference type="Proteomes" id="UP000789704"/>
    </source>
</evidence>
<protein>
    <submittedName>
        <fullName evidence="1">Uncharacterized protein</fullName>
    </submittedName>
</protein>